<dbReference type="GO" id="GO:0052856">
    <property type="term" value="F:NAD(P)HX epimerase activity"/>
    <property type="evidence" value="ECO:0007669"/>
    <property type="project" value="UniProtKB-UniRule"/>
</dbReference>
<evidence type="ECO:0000256" key="9">
    <source>
        <dbReference type="ARBA" id="ARBA00022958"/>
    </source>
</evidence>
<evidence type="ECO:0000256" key="7">
    <source>
        <dbReference type="ARBA" id="ARBA00022840"/>
    </source>
</evidence>
<feature type="binding site" evidence="17">
    <location>
        <position position="370"/>
    </location>
    <ligand>
        <name>(6S)-NADPHX</name>
        <dbReference type="ChEBI" id="CHEBI:64076"/>
    </ligand>
</feature>
<comment type="caution">
    <text evidence="22">The sequence shown here is derived from an EMBL/GenBank/DDBJ whole genome shotgun (WGS) entry which is preliminary data.</text>
</comment>
<dbReference type="NCBIfam" id="TIGR00197">
    <property type="entry name" value="yjeF_nterm"/>
    <property type="match status" value="1"/>
</dbReference>
<feature type="binding site" evidence="18">
    <location>
        <begin position="132"/>
        <end position="138"/>
    </location>
    <ligand>
        <name>(6S)-NADPHX</name>
        <dbReference type="ChEBI" id="CHEBI:64076"/>
    </ligand>
</feature>
<dbReference type="AlphaFoldDB" id="A0A2I0CMC7"/>
<comment type="function">
    <text evidence="17">Catalyzes the dehydration of the S-form of NAD(P)HX at the expense of ADP, which is converted to AMP. Together with NAD(P)HX epimerase, which catalyzes the epimerization of the S- and R-forms, the enzyme allows the repair of both epimers of NAD(P)HX, a damaged form of NAD(P)H that is a result of enzymatic or heat-dependent hydration.</text>
</comment>
<comment type="catalytic activity">
    <reaction evidence="2 18 19">
        <text>(6R)-NADPHX = (6S)-NADPHX</text>
        <dbReference type="Rhea" id="RHEA:32227"/>
        <dbReference type="ChEBI" id="CHEBI:64076"/>
        <dbReference type="ChEBI" id="CHEBI:64077"/>
        <dbReference type="EC" id="5.1.99.6"/>
    </reaction>
</comment>
<comment type="similarity">
    <text evidence="17">Belongs to the NnrD/CARKD family.</text>
</comment>
<dbReference type="PIRSF" id="PIRSF017184">
    <property type="entry name" value="Nnr"/>
    <property type="match status" value="1"/>
</dbReference>
<dbReference type="GO" id="GO:0005524">
    <property type="term" value="F:ATP binding"/>
    <property type="evidence" value="ECO:0007669"/>
    <property type="project" value="UniProtKB-UniRule"/>
</dbReference>
<comment type="catalytic activity">
    <reaction evidence="1 18 19">
        <text>(6R)-NADHX = (6S)-NADHX</text>
        <dbReference type="Rhea" id="RHEA:32215"/>
        <dbReference type="ChEBI" id="CHEBI:64074"/>
        <dbReference type="ChEBI" id="CHEBI:64075"/>
        <dbReference type="EC" id="5.1.99.6"/>
    </reaction>
</comment>
<keyword evidence="5 18" id="KW-0479">Metal-binding</keyword>
<dbReference type="SUPFAM" id="SSF64153">
    <property type="entry name" value="YjeF N-terminal domain-like"/>
    <property type="match status" value="1"/>
</dbReference>
<evidence type="ECO:0000256" key="5">
    <source>
        <dbReference type="ARBA" id="ARBA00022723"/>
    </source>
</evidence>
<evidence type="ECO:0000313" key="23">
    <source>
        <dbReference type="Proteomes" id="UP000242861"/>
    </source>
</evidence>
<evidence type="ECO:0000259" key="20">
    <source>
        <dbReference type="PROSITE" id="PS51383"/>
    </source>
</evidence>
<comment type="cofactor">
    <cofactor evidence="17">
        <name>Mg(2+)</name>
        <dbReference type="ChEBI" id="CHEBI:18420"/>
    </cofactor>
</comment>
<dbReference type="EC" id="5.1.99.6" evidence="19"/>
<dbReference type="GO" id="GO:0110051">
    <property type="term" value="P:metabolite repair"/>
    <property type="evidence" value="ECO:0007669"/>
    <property type="project" value="TreeGrafter"/>
</dbReference>
<feature type="binding site" evidence="17">
    <location>
        <position position="323"/>
    </location>
    <ligand>
        <name>(6S)-NADPHX</name>
        <dbReference type="ChEBI" id="CHEBI:64076"/>
    </ligand>
</feature>
<sequence length="498" mass="51359">MSEYPSSWPLSLHDAAQVRALDARLMAAGTPGAVLMQRAAQAAWRALRRRWPQLRKLCVLAGPGNNAGDGYLLAVLARRAGWDVQVYSLADPARLRDAAAQAYAEACAQGLQVQPWHAEAVLDGLLVDAMLGTGLAGELREPYASAVARINASGLPCLALDIPSGLCADTGRLWGAAVRADLTVTFIALKLGLFTGAGPDQVGELCFADLQADAALCAAAPAMAQRLTAGNLQRLPARPRTTHKGRCGRLLVVGGERGYGGAALLAAQSGLRGGAGMVSLATREEHVAGALARCPELMVRGLLSSGQLLALLPGHDVLVVGPGLGQGAWGRSLLTAAAQFEGAQVWDADALNLLAAGRVQIRAGAVLTPHPGEAARLLGCSLAEVQDDRPAAALRLAQRYQAVVVLKGAGSLVTDGHTLRLCEHGHPAMAGPGLGDVLAGLIGALLAQGLAALPASELAVWLHARAGERLGQAGRGLLASELVGVIRELLEEHSPCCN</sequence>
<evidence type="ECO:0000256" key="17">
    <source>
        <dbReference type="HAMAP-Rule" id="MF_01965"/>
    </source>
</evidence>
<evidence type="ECO:0000256" key="11">
    <source>
        <dbReference type="ARBA" id="ARBA00023235"/>
    </source>
</evidence>
<keyword evidence="12 17" id="KW-0456">Lyase</keyword>
<name>A0A2I0CMC7_9PSED</name>
<feature type="domain" description="YjeF C-terminal" evidence="20">
    <location>
        <begin position="227"/>
        <end position="493"/>
    </location>
</feature>
<keyword evidence="11 18" id="KW-0413">Isomerase</keyword>
<dbReference type="Gene3D" id="3.40.50.10260">
    <property type="entry name" value="YjeF N-terminal domain"/>
    <property type="match status" value="1"/>
</dbReference>
<evidence type="ECO:0000256" key="10">
    <source>
        <dbReference type="ARBA" id="ARBA00023027"/>
    </source>
</evidence>
<dbReference type="InterPro" id="IPR000631">
    <property type="entry name" value="CARKD"/>
</dbReference>
<evidence type="ECO:0000256" key="18">
    <source>
        <dbReference type="HAMAP-Rule" id="MF_01966"/>
    </source>
</evidence>
<dbReference type="Proteomes" id="UP000242861">
    <property type="component" value="Unassembled WGS sequence"/>
</dbReference>
<dbReference type="EMBL" id="PIYS01000027">
    <property type="protein sequence ID" value="PKF70294.1"/>
    <property type="molecule type" value="Genomic_DNA"/>
</dbReference>
<dbReference type="Gene3D" id="3.40.1190.20">
    <property type="match status" value="1"/>
</dbReference>
<dbReference type="Pfam" id="PF03853">
    <property type="entry name" value="YjeF_N"/>
    <property type="match status" value="1"/>
</dbReference>
<dbReference type="InterPro" id="IPR036652">
    <property type="entry name" value="YjeF_N_dom_sf"/>
</dbReference>
<dbReference type="NCBIfam" id="TIGR00196">
    <property type="entry name" value="yjeF_cterm"/>
    <property type="match status" value="1"/>
</dbReference>
<proteinExistence type="inferred from homology"/>
<feature type="binding site" evidence="17">
    <location>
        <position position="436"/>
    </location>
    <ligand>
        <name>(6S)-NADPHX</name>
        <dbReference type="ChEBI" id="CHEBI:64076"/>
    </ligand>
</feature>
<evidence type="ECO:0000256" key="2">
    <source>
        <dbReference type="ARBA" id="ARBA00000909"/>
    </source>
</evidence>
<evidence type="ECO:0000256" key="13">
    <source>
        <dbReference type="ARBA" id="ARBA00023268"/>
    </source>
</evidence>
<dbReference type="PROSITE" id="PS51383">
    <property type="entry name" value="YJEF_C_3"/>
    <property type="match status" value="1"/>
</dbReference>
<comment type="similarity">
    <text evidence="3 19">In the N-terminal section; belongs to the NnrE/AIBP family.</text>
</comment>
<evidence type="ECO:0000313" key="22">
    <source>
        <dbReference type="EMBL" id="PKF70294.1"/>
    </source>
</evidence>
<evidence type="ECO:0000256" key="3">
    <source>
        <dbReference type="ARBA" id="ARBA00006001"/>
    </source>
</evidence>
<dbReference type="RefSeq" id="WP_101194035.1">
    <property type="nucleotide sequence ID" value="NZ_PIYS01000027.1"/>
</dbReference>
<dbReference type="HAMAP" id="MF_01965">
    <property type="entry name" value="NADHX_dehydratase"/>
    <property type="match status" value="1"/>
</dbReference>
<dbReference type="Pfam" id="PF01256">
    <property type="entry name" value="Carb_kinase"/>
    <property type="match status" value="1"/>
</dbReference>
<feature type="binding site" evidence="18">
    <location>
        <position position="128"/>
    </location>
    <ligand>
        <name>K(+)</name>
        <dbReference type="ChEBI" id="CHEBI:29103"/>
    </ligand>
</feature>
<dbReference type="GO" id="GO:0046496">
    <property type="term" value="P:nicotinamide nucleotide metabolic process"/>
    <property type="evidence" value="ECO:0007669"/>
    <property type="project" value="UniProtKB-UniRule"/>
</dbReference>
<comment type="function">
    <text evidence="14 19">Bifunctional enzyme that catalyzes the epimerization of the S- and R-forms of NAD(P)HX and the dehydration of the S-form of NAD(P)HX at the expense of ADP, which is converted to AMP. This allows the repair of both epimers of NAD(P)HX, a damaged form of NAD(P)H that is a result of enzymatic or heat-dependent hydration.</text>
</comment>
<comment type="caution">
    <text evidence="18">Lacks conserved residue(s) required for the propagation of feature annotation.</text>
</comment>
<evidence type="ECO:0000256" key="14">
    <source>
        <dbReference type="ARBA" id="ARBA00025153"/>
    </source>
</evidence>
<feature type="binding site" evidence="17">
    <location>
        <position position="435"/>
    </location>
    <ligand>
        <name>AMP</name>
        <dbReference type="ChEBI" id="CHEBI:456215"/>
    </ligand>
</feature>
<dbReference type="GO" id="GO:0046872">
    <property type="term" value="F:metal ion binding"/>
    <property type="evidence" value="ECO:0007669"/>
    <property type="project" value="UniProtKB-UniRule"/>
</dbReference>
<evidence type="ECO:0000256" key="12">
    <source>
        <dbReference type="ARBA" id="ARBA00023239"/>
    </source>
</evidence>
<comment type="similarity">
    <text evidence="18">Belongs to the NnrE/AIBP family.</text>
</comment>
<evidence type="ECO:0000256" key="19">
    <source>
        <dbReference type="PIRNR" id="PIRNR017184"/>
    </source>
</evidence>
<dbReference type="InterPro" id="IPR030677">
    <property type="entry name" value="Nnr"/>
</dbReference>
<keyword evidence="13" id="KW-0511">Multifunctional enzyme</keyword>
<feature type="binding site" evidence="17">
    <location>
        <position position="262"/>
    </location>
    <ligand>
        <name>(6S)-NADPHX</name>
        <dbReference type="ChEBI" id="CHEBI:64076"/>
    </ligand>
</feature>
<dbReference type="PROSITE" id="PS51385">
    <property type="entry name" value="YJEF_N"/>
    <property type="match status" value="1"/>
</dbReference>
<evidence type="ECO:0000256" key="15">
    <source>
        <dbReference type="ARBA" id="ARBA00048238"/>
    </source>
</evidence>
<feature type="binding site" evidence="18">
    <location>
        <position position="143"/>
    </location>
    <ligand>
        <name>(6S)-NADPHX</name>
        <dbReference type="ChEBI" id="CHEBI:64076"/>
    </ligand>
</feature>
<feature type="domain" description="YjeF N-terminal" evidence="21">
    <location>
        <begin position="18"/>
        <end position="218"/>
    </location>
</feature>
<dbReference type="HAMAP" id="MF_01966">
    <property type="entry name" value="NADHX_epimerase"/>
    <property type="match status" value="1"/>
</dbReference>
<comment type="subunit">
    <text evidence="17">Homotetramer.</text>
</comment>
<feature type="binding site" evidence="18">
    <location>
        <position position="164"/>
    </location>
    <ligand>
        <name>K(+)</name>
        <dbReference type="ChEBI" id="CHEBI:29103"/>
    </ligand>
</feature>
<dbReference type="PANTHER" id="PTHR12592">
    <property type="entry name" value="ATP-DEPENDENT (S)-NAD(P)H-HYDRATE DEHYDRATASE FAMILY MEMBER"/>
    <property type="match status" value="1"/>
</dbReference>
<evidence type="ECO:0000256" key="6">
    <source>
        <dbReference type="ARBA" id="ARBA00022741"/>
    </source>
</evidence>
<feature type="binding site" evidence="18">
    <location>
        <position position="161"/>
    </location>
    <ligand>
        <name>(6S)-NADPHX</name>
        <dbReference type="ChEBI" id="CHEBI:64076"/>
    </ligand>
</feature>
<comment type="catalytic activity">
    <reaction evidence="15 17 19">
        <text>(6S)-NADHX + ADP = AMP + phosphate + NADH + H(+)</text>
        <dbReference type="Rhea" id="RHEA:32223"/>
        <dbReference type="ChEBI" id="CHEBI:15378"/>
        <dbReference type="ChEBI" id="CHEBI:43474"/>
        <dbReference type="ChEBI" id="CHEBI:57945"/>
        <dbReference type="ChEBI" id="CHEBI:64074"/>
        <dbReference type="ChEBI" id="CHEBI:456215"/>
        <dbReference type="ChEBI" id="CHEBI:456216"/>
        <dbReference type="EC" id="4.2.1.136"/>
    </reaction>
</comment>
<evidence type="ECO:0000256" key="4">
    <source>
        <dbReference type="ARBA" id="ARBA00009524"/>
    </source>
</evidence>
<dbReference type="GO" id="GO:0052855">
    <property type="term" value="F:ADP-dependent NAD(P)H-hydrate dehydratase activity"/>
    <property type="evidence" value="ECO:0007669"/>
    <property type="project" value="UniProtKB-UniRule"/>
</dbReference>
<dbReference type="CDD" id="cd01171">
    <property type="entry name" value="YXKO-related"/>
    <property type="match status" value="1"/>
</dbReference>
<comment type="catalytic activity">
    <reaction evidence="16 17 19">
        <text>(6S)-NADPHX + ADP = AMP + phosphate + NADPH + H(+)</text>
        <dbReference type="Rhea" id="RHEA:32235"/>
        <dbReference type="ChEBI" id="CHEBI:15378"/>
        <dbReference type="ChEBI" id="CHEBI:43474"/>
        <dbReference type="ChEBI" id="CHEBI:57783"/>
        <dbReference type="ChEBI" id="CHEBI:64076"/>
        <dbReference type="ChEBI" id="CHEBI:456215"/>
        <dbReference type="ChEBI" id="CHEBI:456216"/>
        <dbReference type="EC" id="4.2.1.136"/>
    </reaction>
</comment>
<keyword evidence="10 17" id="KW-0520">NAD</keyword>
<gene>
    <name evidence="17" type="primary">nnrD</name>
    <name evidence="18" type="synonym">nnrE</name>
    <name evidence="22" type="ORF">CW360_13395</name>
</gene>
<keyword evidence="6 17" id="KW-0547">Nucleotide-binding</keyword>
<comment type="cofactor">
    <cofactor evidence="18 19">
        <name>K(+)</name>
        <dbReference type="ChEBI" id="CHEBI:29103"/>
    </cofactor>
    <text evidence="18 19">Binds 1 potassium ion per subunit.</text>
</comment>
<organism evidence="22 23">
    <name type="scientific">Pseudomonas fluvialis</name>
    <dbReference type="NCBI Taxonomy" id="1793966"/>
    <lineage>
        <taxon>Bacteria</taxon>
        <taxon>Pseudomonadati</taxon>
        <taxon>Pseudomonadota</taxon>
        <taxon>Gammaproteobacteria</taxon>
        <taxon>Pseudomonadales</taxon>
        <taxon>Pseudomonadaceae</taxon>
        <taxon>Pseudomonas</taxon>
    </lineage>
</organism>
<accession>A0A2I0CMC7</accession>
<dbReference type="InterPro" id="IPR004443">
    <property type="entry name" value="YjeF_N_dom"/>
</dbReference>
<reference evidence="23" key="1">
    <citation type="submission" date="2017-12" db="EMBL/GenBank/DDBJ databases">
        <authorList>
            <person name="Yu X.-Y."/>
        </authorList>
    </citation>
    <scope>NUCLEOTIDE SEQUENCE [LARGE SCALE GENOMIC DNA]</scope>
    <source>
        <strain evidence="23">ZYSR67-Z</strain>
    </source>
</reference>
<feature type="binding site" evidence="17">
    <location>
        <begin position="407"/>
        <end position="411"/>
    </location>
    <ligand>
        <name>AMP</name>
        <dbReference type="ChEBI" id="CHEBI:456215"/>
    </ligand>
</feature>
<dbReference type="InterPro" id="IPR029056">
    <property type="entry name" value="Ribokinase-like"/>
</dbReference>
<keyword evidence="8 17" id="KW-0521">NADP</keyword>
<evidence type="ECO:0000256" key="16">
    <source>
        <dbReference type="ARBA" id="ARBA00049209"/>
    </source>
</evidence>
<evidence type="ECO:0000259" key="21">
    <source>
        <dbReference type="PROSITE" id="PS51385"/>
    </source>
</evidence>
<evidence type="ECO:0000256" key="1">
    <source>
        <dbReference type="ARBA" id="ARBA00000013"/>
    </source>
</evidence>
<dbReference type="EC" id="4.2.1.136" evidence="19"/>
<dbReference type="PANTHER" id="PTHR12592:SF0">
    <property type="entry name" value="ATP-DEPENDENT (S)-NAD(P)H-HYDRATE DEHYDRATASE"/>
    <property type="match status" value="1"/>
</dbReference>
<keyword evidence="7 17" id="KW-0067">ATP-binding</keyword>
<protein>
    <recommendedName>
        <fullName evidence="19">Bifunctional NAD(P)H-hydrate repair enzyme</fullName>
    </recommendedName>
    <alternativeName>
        <fullName evidence="19">Nicotinamide nucleotide repair protein</fullName>
    </alternativeName>
    <domain>
        <recommendedName>
            <fullName evidence="19">ADP-dependent (S)-NAD(P)H-hydrate dehydratase</fullName>
            <ecNumber evidence="19">4.2.1.136</ecNumber>
        </recommendedName>
        <alternativeName>
            <fullName evidence="19">ADP-dependent NAD(P)HX dehydratase</fullName>
        </alternativeName>
    </domain>
    <domain>
        <recommendedName>
            <fullName evidence="19">NAD(P)H-hydrate epimerase</fullName>
            <ecNumber evidence="19">5.1.99.6</ecNumber>
        </recommendedName>
    </domain>
</protein>
<comment type="function">
    <text evidence="18">Catalyzes the epimerization of the S- and R-forms of NAD(P)HX, a damaged form of NAD(P)H that is a result of enzymatic or heat-dependent hydration. This is a prerequisite for the S-specific NAD(P)H-hydrate dehydratase to allow the repair of both epimers of NAD(P)HX.</text>
</comment>
<evidence type="ECO:0000256" key="8">
    <source>
        <dbReference type="ARBA" id="ARBA00022857"/>
    </source>
</evidence>
<keyword evidence="9 18" id="KW-0630">Potassium</keyword>
<comment type="similarity">
    <text evidence="4 19">In the C-terminal section; belongs to the NnrD/CARKD family.</text>
</comment>
<feature type="binding site" evidence="18">
    <location>
        <position position="66"/>
    </location>
    <ligand>
        <name>K(+)</name>
        <dbReference type="ChEBI" id="CHEBI:29103"/>
    </ligand>
</feature>
<dbReference type="SUPFAM" id="SSF53613">
    <property type="entry name" value="Ribokinase-like"/>
    <property type="match status" value="1"/>
</dbReference>